<keyword evidence="3" id="KW-1185">Reference proteome</keyword>
<evidence type="ECO:0000256" key="1">
    <source>
        <dbReference type="SAM" id="Phobius"/>
    </source>
</evidence>
<gene>
    <name evidence="2" type="ORF">QYG89_02995</name>
</gene>
<organism evidence="2 3">
    <name type="scientific">Bacillus lumedeiriae</name>
    <dbReference type="NCBI Taxonomy" id="3058829"/>
    <lineage>
        <taxon>Bacteria</taxon>
        <taxon>Bacillati</taxon>
        <taxon>Bacillota</taxon>
        <taxon>Bacilli</taxon>
        <taxon>Bacillales</taxon>
        <taxon>Bacillaceae</taxon>
        <taxon>Bacillus</taxon>
    </lineage>
</organism>
<protein>
    <submittedName>
        <fullName evidence="2">Cytochrome c oxidase subunit 2A</fullName>
    </submittedName>
</protein>
<sequence length="43" mass="5069">MERDKEKTYKKDSLKGTFFSVLIVGGIVLLSWFAIWNLFLSRM</sequence>
<dbReference type="RefSeq" id="WP_404314384.1">
    <property type="nucleotide sequence ID" value="NZ_JAUIYO010000001.1"/>
</dbReference>
<evidence type="ECO:0000313" key="3">
    <source>
        <dbReference type="Proteomes" id="UP001619911"/>
    </source>
</evidence>
<dbReference type="Proteomes" id="UP001619911">
    <property type="component" value="Unassembled WGS sequence"/>
</dbReference>
<accession>A0ABW8I5F8</accession>
<dbReference type="EMBL" id="JAUIYO010000001">
    <property type="protein sequence ID" value="MFK2824666.1"/>
    <property type="molecule type" value="Genomic_DNA"/>
</dbReference>
<keyword evidence="1" id="KW-0812">Transmembrane</keyword>
<keyword evidence="1" id="KW-1133">Transmembrane helix</keyword>
<proteinExistence type="predicted"/>
<keyword evidence="1" id="KW-0472">Membrane</keyword>
<comment type="caution">
    <text evidence="2">The sequence shown here is derived from an EMBL/GenBank/DDBJ whole genome shotgun (WGS) entry which is preliminary data.</text>
</comment>
<feature type="transmembrane region" description="Helical" evidence="1">
    <location>
        <begin position="18"/>
        <end position="40"/>
    </location>
</feature>
<name>A0ABW8I5F8_9BACI</name>
<reference evidence="2 3" key="1">
    <citation type="submission" date="2023-07" db="EMBL/GenBank/DDBJ databases">
        <title>Bacillus lucianemedeirus sp. nov, a new species isolated from an immunobiological production facility.</title>
        <authorList>
            <person name="Costa L.V."/>
            <person name="Miranda R.V.S.L."/>
            <person name="Brandao M.L.L."/>
            <person name="Reis C.M.F."/>
            <person name="Frazao A.M."/>
            <person name="Cruz F.V."/>
            <person name="Baio P.V.P."/>
            <person name="Veras J.F.C."/>
            <person name="Ramos J.N."/>
            <person name="Vieira V."/>
        </authorList>
    </citation>
    <scope>NUCLEOTIDE SEQUENCE [LARGE SCALE GENOMIC DNA]</scope>
    <source>
        <strain evidence="2 3">B190/17</strain>
    </source>
</reference>
<evidence type="ECO:0000313" key="2">
    <source>
        <dbReference type="EMBL" id="MFK2824666.1"/>
    </source>
</evidence>